<dbReference type="Proteomes" id="UP000027195">
    <property type="component" value="Unassembled WGS sequence"/>
</dbReference>
<dbReference type="PANTHER" id="PTHR11552">
    <property type="entry name" value="GLUCOSE-METHANOL-CHOLINE GMC OXIDOREDUCTASE"/>
    <property type="match status" value="1"/>
</dbReference>
<feature type="binding site" evidence="8">
    <location>
        <begin position="23"/>
        <end position="24"/>
    </location>
    <ligand>
        <name>FAD</name>
        <dbReference type="ChEBI" id="CHEBI:57692"/>
    </ligand>
</feature>
<evidence type="ECO:0000256" key="7">
    <source>
        <dbReference type="PIRSR" id="PIRSR000137-1"/>
    </source>
</evidence>
<keyword evidence="3 9" id="KW-0285">Flavoprotein</keyword>
<evidence type="ECO:0000256" key="9">
    <source>
        <dbReference type="RuleBase" id="RU003968"/>
    </source>
</evidence>
<dbReference type="InterPro" id="IPR000172">
    <property type="entry name" value="GMC_OxRdtase_N"/>
</dbReference>
<evidence type="ECO:0000256" key="4">
    <source>
        <dbReference type="ARBA" id="ARBA00022729"/>
    </source>
</evidence>
<dbReference type="InterPro" id="IPR007867">
    <property type="entry name" value="GMC_OxRtase_C"/>
</dbReference>
<evidence type="ECO:0000256" key="5">
    <source>
        <dbReference type="ARBA" id="ARBA00022827"/>
    </source>
</evidence>
<feature type="binding site" evidence="8">
    <location>
        <position position="251"/>
    </location>
    <ligand>
        <name>FAD</name>
        <dbReference type="ChEBI" id="CHEBI:57692"/>
    </ligand>
</feature>
<keyword evidence="6" id="KW-0560">Oxidoreductase</keyword>
<dbReference type="InterPro" id="IPR012132">
    <property type="entry name" value="GMC_OxRdtase"/>
</dbReference>
<dbReference type="STRING" id="930990.A0A067MAB3"/>
<dbReference type="PROSITE" id="PS00623">
    <property type="entry name" value="GMC_OXRED_1"/>
    <property type="match status" value="1"/>
</dbReference>
<evidence type="ECO:0000313" key="12">
    <source>
        <dbReference type="EMBL" id="KDQ11640.1"/>
    </source>
</evidence>
<evidence type="ECO:0000256" key="8">
    <source>
        <dbReference type="PIRSR" id="PIRSR000137-2"/>
    </source>
</evidence>
<feature type="domain" description="Glucose-methanol-choline oxidoreductase N-terminal" evidence="10">
    <location>
        <begin position="94"/>
        <end position="117"/>
    </location>
</feature>
<evidence type="ECO:0000256" key="3">
    <source>
        <dbReference type="ARBA" id="ARBA00022630"/>
    </source>
</evidence>
<evidence type="ECO:0000313" key="13">
    <source>
        <dbReference type="Proteomes" id="UP000027195"/>
    </source>
</evidence>
<dbReference type="SUPFAM" id="SSF51905">
    <property type="entry name" value="FAD/NAD(P)-binding domain"/>
    <property type="match status" value="1"/>
</dbReference>
<dbReference type="EMBL" id="KL198056">
    <property type="protein sequence ID" value="KDQ11640.1"/>
    <property type="molecule type" value="Genomic_DNA"/>
</dbReference>
<proteinExistence type="inferred from homology"/>
<dbReference type="PANTHER" id="PTHR11552:SF201">
    <property type="entry name" value="GLUCOSE-METHANOL-CHOLINE OXIDOREDUCTASE N-TERMINAL DOMAIN-CONTAINING PROTEIN"/>
    <property type="match status" value="1"/>
</dbReference>
<dbReference type="PROSITE" id="PS00624">
    <property type="entry name" value="GMC_OXRED_2"/>
    <property type="match status" value="1"/>
</dbReference>
<dbReference type="GO" id="GO:0050660">
    <property type="term" value="F:flavin adenine dinucleotide binding"/>
    <property type="evidence" value="ECO:0007669"/>
    <property type="project" value="InterPro"/>
</dbReference>
<evidence type="ECO:0000259" key="11">
    <source>
        <dbReference type="PROSITE" id="PS00624"/>
    </source>
</evidence>
<evidence type="ECO:0000256" key="2">
    <source>
        <dbReference type="ARBA" id="ARBA00010790"/>
    </source>
</evidence>
<dbReference type="InParanoid" id="A0A067MAB3"/>
<dbReference type="HOGENOM" id="CLU_002865_6_0_1"/>
<dbReference type="OrthoDB" id="269227at2759"/>
<dbReference type="InterPro" id="IPR036188">
    <property type="entry name" value="FAD/NAD-bd_sf"/>
</dbReference>
<accession>A0A067MAB3</accession>
<sequence>MARGVLDKFANTAFDYLVIGGGTTGMVVAARLSEDPSVKVGVIEAGQYYSKGEKKISVPALFGESLGDDRFDWKLQTTQQGSVNNRADIAIPRGKVLGGTSAINTMTWGRASREEYNVIAVLTGCKEWRWDNFLKYCKKSESMHGPVNPEWAQKYRATFEPSSHGTSGPLSRSFVPWLGEEGHNSHIPFFETLNNLGVRTNPDSCSGTNVGVFTLATSIDPHTRERSYYASAYYAPNASRPNLVVLTGAHVRRIIFNPVQGGEVTATGVEFQYEGSYYTVFAKKDVIVSAGTYLTPGILERSGIGNPSTLAMVDVPTIVALPGMGENLQDHILVPSSFELKKGIITGDALQDPQFAEKEMELYEKHRDGQYTSIHSAFACLPAAKVMAQDEIDRLVSSTDPSTVSSHPIRSIEKQYELQRRWLLDESCGTFEFMHVPQFTTAMASERKPDTPYLSLLSVAMRPFSRGFVHINTPDPLLQPVIDPQYLDEEADVDMLVHALKFVRKVAGTSPLADITVTPQDPGPEVKSREAWVEYIKNTLESAHHPIGTASMLPREDGGVVDSEFKVYGTTNVRVVDASILPIHISAHPQATLYAMGEMVIHCLTRPD</sequence>
<feature type="binding site" evidence="8">
    <location>
        <begin position="589"/>
        <end position="590"/>
    </location>
    <ligand>
        <name>FAD</name>
        <dbReference type="ChEBI" id="CHEBI:57692"/>
    </ligand>
</feature>
<name>A0A067MAB3_BOTB1</name>
<dbReference type="AlphaFoldDB" id="A0A067MAB3"/>
<dbReference type="Gene3D" id="3.50.50.60">
    <property type="entry name" value="FAD/NAD(P)-binding domain"/>
    <property type="match status" value="1"/>
</dbReference>
<organism evidence="12 13">
    <name type="scientific">Botryobasidium botryosum (strain FD-172 SS1)</name>
    <dbReference type="NCBI Taxonomy" id="930990"/>
    <lineage>
        <taxon>Eukaryota</taxon>
        <taxon>Fungi</taxon>
        <taxon>Dikarya</taxon>
        <taxon>Basidiomycota</taxon>
        <taxon>Agaricomycotina</taxon>
        <taxon>Agaricomycetes</taxon>
        <taxon>Cantharellales</taxon>
        <taxon>Botryobasidiaceae</taxon>
        <taxon>Botryobasidium</taxon>
    </lineage>
</organism>
<reference evidence="13" key="1">
    <citation type="journal article" date="2014" name="Proc. Natl. Acad. Sci. U.S.A.">
        <title>Extensive sampling of basidiomycete genomes demonstrates inadequacy of the white-rot/brown-rot paradigm for wood decay fungi.</title>
        <authorList>
            <person name="Riley R."/>
            <person name="Salamov A.A."/>
            <person name="Brown D.W."/>
            <person name="Nagy L.G."/>
            <person name="Floudas D."/>
            <person name="Held B.W."/>
            <person name="Levasseur A."/>
            <person name="Lombard V."/>
            <person name="Morin E."/>
            <person name="Otillar R."/>
            <person name="Lindquist E.A."/>
            <person name="Sun H."/>
            <person name="LaButti K.M."/>
            <person name="Schmutz J."/>
            <person name="Jabbour D."/>
            <person name="Luo H."/>
            <person name="Baker S.E."/>
            <person name="Pisabarro A.G."/>
            <person name="Walton J.D."/>
            <person name="Blanchette R.A."/>
            <person name="Henrissat B."/>
            <person name="Martin F."/>
            <person name="Cullen D."/>
            <person name="Hibbett D.S."/>
            <person name="Grigoriev I.V."/>
        </authorList>
    </citation>
    <scope>NUCLEOTIDE SEQUENCE [LARGE SCALE GENOMIC DNA]</scope>
    <source>
        <strain evidence="13">FD-172 SS1</strain>
    </source>
</reference>
<dbReference type="Pfam" id="PF00732">
    <property type="entry name" value="GMC_oxred_N"/>
    <property type="match status" value="1"/>
</dbReference>
<gene>
    <name evidence="12" type="ORF">BOTBODRAFT_177042</name>
</gene>
<feature type="binding site" evidence="8">
    <location>
        <position position="100"/>
    </location>
    <ligand>
        <name>FAD</name>
        <dbReference type="ChEBI" id="CHEBI:57692"/>
    </ligand>
</feature>
<dbReference type="GO" id="GO:0016614">
    <property type="term" value="F:oxidoreductase activity, acting on CH-OH group of donors"/>
    <property type="evidence" value="ECO:0007669"/>
    <property type="project" value="InterPro"/>
</dbReference>
<feature type="active site" description="Proton acceptor" evidence="7">
    <location>
        <position position="588"/>
    </location>
</feature>
<comment type="cofactor">
    <cofactor evidence="1 8">
        <name>FAD</name>
        <dbReference type="ChEBI" id="CHEBI:57692"/>
    </cofactor>
</comment>
<keyword evidence="5 8" id="KW-0274">FAD</keyword>
<comment type="similarity">
    <text evidence="2 9">Belongs to the GMC oxidoreductase family.</text>
</comment>
<dbReference type="Pfam" id="PF05199">
    <property type="entry name" value="GMC_oxred_C"/>
    <property type="match status" value="1"/>
</dbReference>
<feature type="binding site" evidence="8">
    <location>
        <position position="96"/>
    </location>
    <ligand>
        <name>FAD</name>
        <dbReference type="ChEBI" id="CHEBI:57692"/>
    </ligand>
</feature>
<keyword evidence="13" id="KW-1185">Reference proteome</keyword>
<feature type="active site" description="Proton donor" evidence="7">
    <location>
        <position position="545"/>
    </location>
</feature>
<dbReference type="PIRSF" id="PIRSF000137">
    <property type="entry name" value="Alcohol_oxidase"/>
    <property type="match status" value="1"/>
</dbReference>
<keyword evidence="4" id="KW-0732">Signal</keyword>
<evidence type="ECO:0000256" key="1">
    <source>
        <dbReference type="ARBA" id="ARBA00001974"/>
    </source>
</evidence>
<dbReference type="Gene3D" id="3.30.560.10">
    <property type="entry name" value="Glucose Oxidase, domain 3"/>
    <property type="match status" value="1"/>
</dbReference>
<dbReference type="SUPFAM" id="SSF54373">
    <property type="entry name" value="FAD-linked reductases, C-terminal domain"/>
    <property type="match status" value="1"/>
</dbReference>
<feature type="domain" description="Glucose-methanol-choline oxidoreductase N-terminal" evidence="11">
    <location>
        <begin position="291"/>
        <end position="305"/>
    </location>
</feature>
<evidence type="ECO:0000256" key="6">
    <source>
        <dbReference type="ARBA" id="ARBA00023002"/>
    </source>
</evidence>
<evidence type="ECO:0000259" key="10">
    <source>
        <dbReference type="PROSITE" id="PS00623"/>
    </source>
</evidence>
<protein>
    <recommendedName>
        <fullName evidence="10 11">Glucose-methanol-choline oxidoreductase N-terminal domain-containing protein</fullName>
    </recommendedName>
</protein>